<reference evidence="1 2" key="1">
    <citation type="submission" date="2024-10" db="EMBL/GenBank/DDBJ databases">
        <authorList>
            <person name="Wannawong T."/>
            <person name="Kuncharoen N."/>
            <person name="Mhuantong W."/>
        </authorList>
    </citation>
    <scope>NUCLEOTIDE SEQUENCE [LARGE SCALE GENOMIC DNA]</scope>
    <source>
        <strain evidence="1 2">CALK1-4</strain>
    </source>
</reference>
<dbReference type="EMBL" id="JBIQWK010000011">
    <property type="protein sequence ID" value="MFI0576160.1"/>
    <property type="molecule type" value="Genomic_DNA"/>
</dbReference>
<dbReference type="Proteomes" id="UP001610810">
    <property type="component" value="Unassembled WGS sequence"/>
</dbReference>
<dbReference type="RefSeq" id="WP_398353405.1">
    <property type="nucleotide sequence ID" value="NZ_JBIQWK010000011.1"/>
</dbReference>
<keyword evidence="2" id="KW-1185">Reference proteome</keyword>
<sequence length="267" mass="29422">MTRPHGYARYRLDGCRCYTCGWAVAQYNDAREHAMRRGTWQPYVDAEPVRVHVRNLQDCGMGLRTVAARAGVDRQRLQAVLNGRPERGTPPQQQVRPALAAAVLAVEPALDNLAPNTPISPLGTRRRAHALVAVGWPQHHLAVHLGMSPSNFGTMLKREHVLVRRALAVRAMYNALWRADPAEHGASLGGMARARAYAADRGWAPPGAWDDDTIDDPDAWPDWTGQCGTVEGFWAHRYITAPACQPCRDAFNADGRKRSAQSPKKAG</sequence>
<protein>
    <recommendedName>
        <fullName evidence="3">Helix-turn-helix domain-containing protein</fullName>
    </recommendedName>
</protein>
<organism evidence="1 2">
    <name type="scientific">Streptomyces tendae</name>
    <dbReference type="NCBI Taxonomy" id="1932"/>
    <lineage>
        <taxon>Bacteria</taxon>
        <taxon>Bacillati</taxon>
        <taxon>Actinomycetota</taxon>
        <taxon>Actinomycetes</taxon>
        <taxon>Kitasatosporales</taxon>
        <taxon>Streptomycetaceae</taxon>
        <taxon>Streptomyces</taxon>
    </lineage>
</organism>
<name>A0ABW7S9J7_STRTE</name>
<gene>
    <name evidence="1" type="ORF">ACH3YB_31490</name>
</gene>
<evidence type="ECO:0008006" key="3">
    <source>
        <dbReference type="Google" id="ProtNLM"/>
    </source>
</evidence>
<proteinExistence type="predicted"/>
<evidence type="ECO:0000313" key="2">
    <source>
        <dbReference type="Proteomes" id="UP001610810"/>
    </source>
</evidence>
<comment type="caution">
    <text evidence="1">The sequence shown here is derived from an EMBL/GenBank/DDBJ whole genome shotgun (WGS) entry which is preliminary data.</text>
</comment>
<accession>A0ABW7S9J7</accession>
<evidence type="ECO:0000313" key="1">
    <source>
        <dbReference type="EMBL" id="MFI0576160.1"/>
    </source>
</evidence>